<dbReference type="EMBL" id="KN847531">
    <property type="protein sequence ID" value="KIW08223.1"/>
    <property type="molecule type" value="Genomic_DNA"/>
</dbReference>
<dbReference type="AlphaFoldDB" id="A0A0D2ANC1"/>
<accession>A0A0D2ANC1</accession>
<evidence type="ECO:0000313" key="3">
    <source>
        <dbReference type="EMBL" id="KIW08223.1"/>
    </source>
</evidence>
<evidence type="ECO:0000313" key="4">
    <source>
        <dbReference type="Proteomes" id="UP000053259"/>
    </source>
</evidence>
<sequence length="501" mass="58508">MITMSAYVGQQDSPYEGEPPNVEEEFEEDTGIPEYKITRGFVRDRCMQTSSDNEDSYVDISSDPEDNPTDEIYERRRHRHVASHSHYSRKLLGHGINAVEDVVSAAVDVASIAIRGVVRRAKFFWETTDNGSTPRPLSRSEPNKLINGMYYGTLDEARIDTKRYHNRLCKKSQAKPRLRGSYHVSNRCGRTRALSTIDLHLRRNYEGHACQISNQVLGTRIARNDSGDLIEVREGGDECAFLEARNLEYLAAVKCRGRDKITVLESTKPHTSSRGLFSGIDDFSELEKKDPDIVRDGDTVWLPDRYTKLKNMTELAVMYSTKAKMKERLQERKKKDLERMKREDARERRVKAEISKIRQEEQNRLQVLTENEERLKRELEEWPDAYNGMLGQQEQDSSDTDEPVTEEVRFAKYLWEKQEAREVGEKRMLLRRQYGVDRPRIEMDRDELLDPMKHLCLSERSRKEAQALFSKDRQVRKANERDVFQKLKPVFDAYLKRRLTM</sequence>
<evidence type="ECO:0000256" key="1">
    <source>
        <dbReference type="SAM" id="Coils"/>
    </source>
</evidence>
<protein>
    <submittedName>
        <fullName evidence="3">Uncharacterized protein</fullName>
    </submittedName>
</protein>
<feature type="region of interest" description="Disordered" evidence="2">
    <location>
        <begin position="48"/>
        <end position="69"/>
    </location>
</feature>
<dbReference type="Proteomes" id="UP000053259">
    <property type="component" value="Unassembled WGS sequence"/>
</dbReference>
<dbReference type="GeneID" id="27309124"/>
<gene>
    <name evidence="3" type="ORF">PV09_01151</name>
</gene>
<dbReference type="VEuPathDB" id="FungiDB:PV09_01151"/>
<evidence type="ECO:0000256" key="2">
    <source>
        <dbReference type="SAM" id="MobiDB-lite"/>
    </source>
</evidence>
<proteinExistence type="predicted"/>
<feature type="coiled-coil region" evidence="1">
    <location>
        <begin position="323"/>
        <end position="378"/>
    </location>
</feature>
<dbReference type="HOGENOM" id="CLU_544230_0_0_1"/>
<reference evidence="3 4" key="1">
    <citation type="submission" date="2015-01" db="EMBL/GenBank/DDBJ databases">
        <title>The Genome Sequence of Ochroconis gallopava CBS43764.</title>
        <authorList>
            <consortium name="The Broad Institute Genomics Platform"/>
            <person name="Cuomo C."/>
            <person name="de Hoog S."/>
            <person name="Gorbushina A."/>
            <person name="Stielow B."/>
            <person name="Teixiera M."/>
            <person name="Abouelleil A."/>
            <person name="Chapman S.B."/>
            <person name="Priest M."/>
            <person name="Young S.K."/>
            <person name="Wortman J."/>
            <person name="Nusbaum C."/>
            <person name="Birren B."/>
        </authorList>
    </citation>
    <scope>NUCLEOTIDE SEQUENCE [LARGE SCALE GENOMIC DNA]</scope>
    <source>
        <strain evidence="3 4">CBS 43764</strain>
    </source>
</reference>
<name>A0A0D2ANC1_9PEZI</name>
<dbReference type="InParanoid" id="A0A0D2ANC1"/>
<dbReference type="RefSeq" id="XP_016218092.1">
    <property type="nucleotide sequence ID" value="XM_016353997.1"/>
</dbReference>
<keyword evidence="1" id="KW-0175">Coiled coil</keyword>
<keyword evidence="4" id="KW-1185">Reference proteome</keyword>
<organism evidence="3 4">
    <name type="scientific">Verruconis gallopava</name>
    <dbReference type="NCBI Taxonomy" id="253628"/>
    <lineage>
        <taxon>Eukaryota</taxon>
        <taxon>Fungi</taxon>
        <taxon>Dikarya</taxon>
        <taxon>Ascomycota</taxon>
        <taxon>Pezizomycotina</taxon>
        <taxon>Dothideomycetes</taxon>
        <taxon>Pleosporomycetidae</taxon>
        <taxon>Venturiales</taxon>
        <taxon>Sympoventuriaceae</taxon>
        <taxon>Verruconis</taxon>
    </lineage>
</organism>
<feature type="compositionally biased region" description="Acidic residues" evidence="2">
    <location>
        <begin position="52"/>
        <end position="69"/>
    </location>
</feature>
<feature type="region of interest" description="Disordered" evidence="2">
    <location>
        <begin position="1"/>
        <end position="28"/>
    </location>
</feature>